<reference evidence="3" key="1">
    <citation type="submission" date="2021-08" db="EMBL/GenBank/DDBJ databases">
        <title>WGS assembly of Ceratopteris richardii.</title>
        <authorList>
            <person name="Marchant D.B."/>
            <person name="Chen G."/>
            <person name="Jenkins J."/>
            <person name="Shu S."/>
            <person name="Leebens-Mack J."/>
            <person name="Grimwood J."/>
            <person name="Schmutz J."/>
            <person name="Soltis P."/>
            <person name="Soltis D."/>
            <person name="Chen Z.-H."/>
        </authorList>
    </citation>
    <scope>NUCLEOTIDE SEQUENCE</scope>
    <source>
        <strain evidence="3">Whitten #5841</strain>
        <tissue evidence="3">Leaf</tissue>
    </source>
</reference>
<dbReference type="GO" id="GO:1990716">
    <property type="term" value="C:axonemal central apparatus"/>
    <property type="evidence" value="ECO:0007669"/>
    <property type="project" value="TreeGrafter"/>
</dbReference>
<dbReference type="GO" id="GO:1904158">
    <property type="term" value="P:axonemal central apparatus assembly"/>
    <property type="evidence" value="ECO:0007669"/>
    <property type="project" value="TreeGrafter"/>
</dbReference>
<organism evidence="3 4">
    <name type="scientific">Ceratopteris richardii</name>
    <name type="common">Triangle waterfern</name>
    <dbReference type="NCBI Taxonomy" id="49495"/>
    <lineage>
        <taxon>Eukaryota</taxon>
        <taxon>Viridiplantae</taxon>
        <taxon>Streptophyta</taxon>
        <taxon>Embryophyta</taxon>
        <taxon>Tracheophyta</taxon>
        <taxon>Polypodiopsida</taxon>
        <taxon>Polypodiidae</taxon>
        <taxon>Polypodiales</taxon>
        <taxon>Pteridineae</taxon>
        <taxon>Pteridaceae</taxon>
        <taxon>Parkerioideae</taxon>
        <taxon>Ceratopteris</taxon>
    </lineage>
</organism>
<feature type="region of interest" description="Disordered" evidence="2">
    <location>
        <begin position="180"/>
        <end position="215"/>
    </location>
</feature>
<feature type="compositionally biased region" description="Polar residues" evidence="2">
    <location>
        <begin position="1032"/>
        <end position="1045"/>
    </location>
</feature>
<evidence type="ECO:0000313" key="3">
    <source>
        <dbReference type="EMBL" id="KAH7426666.1"/>
    </source>
</evidence>
<evidence type="ECO:0000313" key="4">
    <source>
        <dbReference type="Proteomes" id="UP000825935"/>
    </source>
</evidence>
<evidence type="ECO:0000256" key="1">
    <source>
        <dbReference type="SAM" id="Coils"/>
    </source>
</evidence>
<gene>
    <name evidence="3" type="ORF">KP509_10G011200</name>
</gene>
<protein>
    <submittedName>
        <fullName evidence="3">Uncharacterized protein</fullName>
    </submittedName>
</protein>
<feature type="compositionally biased region" description="Basic and acidic residues" evidence="2">
    <location>
        <begin position="1054"/>
        <end position="1068"/>
    </location>
</feature>
<dbReference type="EMBL" id="CM035415">
    <property type="protein sequence ID" value="KAH7426666.1"/>
    <property type="molecule type" value="Genomic_DNA"/>
</dbReference>
<sequence length="1164" mass="130120">MSKPKHEPKATPLAAPQEVEALPCFPIRWTAYGIYLESAESTLNHQNIVQFVNQITLPHLNLVAIDVLDLVEQEIRASTDLGLRLKCTKQDSNEKKKEADRQKWIPPAALLLEAIHKRISMDRDIEHKKEDARRKKDIEDAKAELEATSVNLKKAQEEFVSAEKALKMFNSGIIEPKEDVEKPKAPATTKKGTAAAKVEKEKSTATNSGKPKAAKDILKPEENNVLEDDTKQKLVTSLTEAKLRYQEMEKKAKMAVSCLKKKESSRLERYSLVQVYILLGLPNNPSFIASLGDGDKKIMCAILNLKASHIHEEIKISEQMSSKEGKSGNGENTLSKSLAVELKALARTSGINDPSRQIAIIDVEYENVISDEMKGLQEEKDTVGNEKKKGKPKIKDVEGTLPYKSIAKALAEALQNFSLALIAYKNMMRKIQFTKVPHAVGFEDIDTTYYKQLLSEVPTNFLNVPVILHCVLEQVALNSVADTELKENCLKGEEKNVKNYLEKKFLNFGRNSPGSAKDSQDKDMSKETCSRHSSSGSDVSAEHVFLLEKRIELLGSRENVHILHDFDLIEKEAIIFSSSQVLSLPSGTVIDATEVSKHMARLLPFPGHQRQGMPKVALLSQEERGTLVSKILNDGRYSLSAVQLHQKLKKLKDALFMAENSNVLLEALQLQNFLQSVRKSQFMELYPDCLATEAYVKAKLTRGFERVIYDEMEDCIVSLLYAADGMYEWKYSIPFQIPFADFVDKHLDLESFTVAPRAYGISENKSQLYEKRFFYLSEDGSLFSFGLPSISESVKEPQGTLHMDGNTFVLRPSKSNNMSNMELTACFGDGLIACFFPGGNGLINIQLTTPEGNTIEMNYDGIVHMLDTYANKDSEMNFDQLKIVNDKRTTEENNTLHYEDSFLCSTKAEEDSDSWRCILPSGSLLCGRKSGELVAMFPNGNVSHYKKLKSQSFQWTTTNSSGYQVIQESRDTRHLNQNDILQNVEVNMDEVQKTGPKSSKDQKQTKKDNSGSLPLPKGTPGKKNKVAAEPNLGSTNSQKSESPSISAADPPENTTEKDFPKLISDDPSKPLLYMLPKKRMVCMKDSLTNCCIESREDLVTVVRFPEGEQIALHSDGTHIYTKSFRSESSASIMNTSTPADNSGECSSDVEKKEALIDQIQLLLM</sequence>
<dbReference type="AlphaFoldDB" id="A0A8T2TYD4"/>
<dbReference type="OrthoDB" id="1930315at2759"/>
<comment type="caution">
    <text evidence="3">The sequence shown here is derived from an EMBL/GenBank/DDBJ whole genome shotgun (WGS) entry which is preliminary data.</text>
</comment>
<feature type="region of interest" description="Disordered" evidence="2">
    <location>
        <begin position="990"/>
        <end position="1068"/>
    </location>
</feature>
<proteinExistence type="predicted"/>
<dbReference type="PANTHER" id="PTHR21963:SF1">
    <property type="entry name" value="SPERM-ASSOCIATED ANTIGEN 17"/>
    <property type="match status" value="1"/>
</dbReference>
<name>A0A8T2TYD4_CERRI</name>
<feature type="compositionally biased region" description="Low complexity" evidence="2">
    <location>
        <begin position="185"/>
        <end position="196"/>
    </location>
</feature>
<dbReference type="EMBL" id="CM035415">
    <property type="protein sequence ID" value="KAH7426667.1"/>
    <property type="molecule type" value="Genomic_DNA"/>
</dbReference>
<feature type="coiled-coil region" evidence="1">
    <location>
        <begin position="128"/>
        <end position="165"/>
    </location>
</feature>
<keyword evidence="1" id="KW-0175">Coiled coil</keyword>
<dbReference type="PANTHER" id="PTHR21963">
    <property type="entry name" value="PF6"/>
    <property type="match status" value="1"/>
</dbReference>
<dbReference type="OMA" id="DELIVCH"/>
<accession>A0A8T2TYD4</accession>
<dbReference type="Proteomes" id="UP000825935">
    <property type="component" value="Chromosome 10"/>
</dbReference>
<keyword evidence="4" id="KW-1185">Reference proteome</keyword>
<evidence type="ECO:0000256" key="2">
    <source>
        <dbReference type="SAM" id="MobiDB-lite"/>
    </source>
</evidence>
<feature type="compositionally biased region" description="Basic and acidic residues" evidence="2">
    <location>
        <begin position="518"/>
        <end position="530"/>
    </location>
</feature>
<dbReference type="InterPro" id="IPR026173">
    <property type="entry name" value="SPAG17"/>
</dbReference>
<feature type="region of interest" description="Disordered" evidence="2">
    <location>
        <begin position="511"/>
        <end position="536"/>
    </location>
</feature>
<feature type="compositionally biased region" description="Basic and acidic residues" evidence="2">
    <location>
        <begin position="998"/>
        <end position="1009"/>
    </location>
</feature>